<dbReference type="VEuPathDB" id="FungiDB:BD410DRAFT_846879"/>
<dbReference type="AlphaFoldDB" id="A0A4Y7PE07"/>
<dbReference type="EMBL" id="ML170578">
    <property type="protein sequence ID" value="TDL13505.1"/>
    <property type="molecule type" value="Genomic_DNA"/>
</dbReference>
<dbReference type="OrthoDB" id="2633096at2759"/>
<organism evidence="1 2">
    <name type="scientific">Rickenella mellea</name>
    <dbReference type="NCBI Taxonomy" id="50990"/>
    <lineage>
        <taxon>Eukaryota</taxon>
        <taxon>Fungi</taxon>
        <taxon>Dikarya</taxon>
        <taxon>Basidiomycota</taxon>
        <taxon>Agaricomycotina</taxon>
        <taxon>Agaricomycetes</taxon>
        <taxon>Hymenochaetales</taxon>
        <taxon>Rickenellaceae</taxon>
        <taxon>Rickenella</taxon>
    </lineage>
</organism>
<dbReference type="Proteomes" id="UP000294933">
    <property type="component" value="Unassembled WGS sequence"/>
</dbReference>
<keyword evidence="2" id="KW-1185">Reference proteome</keyword>
<evidence type="ECO:0000313" key="2">
    <source>
        <dbReference type="Proteomes" id="UP000294933"/>
    </source>
</evidence>
<accession>A0A4Y7PE07</accession>
<reference evidence="1 2" key="1">
    <citation type="submission" date="2018-06" db="EMBL/GenBank/DDBJ databases">
        <title>A transcriptomic atlas of mushroom development highlights an independent origin of complex multicellularity.</title>
        <authorList>
            <consortium name="DOE Joint Genome Institute"/>
            <person name="Krizsan K."/>
            <person name="Almasi E."/>
            <person name="Merenyi Z."/>
            <person name="Sahu N."/>
            <person name="Viragh M."/>
            <person name="Koszo T."/>
            <person name="Mondo S."/>
            <person name="Kiss B."/>
            <person name="Balint B."/>
            <person name="Kues U."/>
            <person name="Barry K."/>
            <person name="Hegedus J.C."/>
            <person name="Henrissat B."/>
            <person name="Johnson J."/>
            <person name="Lipzen A."/>
            <person name="Ohm R."/>
            <person name="Nagy I."/>
            <person name="Pangilinan J."/>
            <person name="Yan J."/>
            <person name="Xiong Y."/>
            <person name="Grigoriev I.V."/>
            <person name="Hibbett D.S."/>
            <person name="Nagy L.G."/>
        </authorList>
    </citation>
    <scope>NUCLEOTIDE SEQUENCE [LARGE SCALE GENOMIC DNA]</scope>
    <source>
        <strain evidence="1 2">SZMC22713</strain>
    </source>
</reference>
<name>A0A4Y7PE07_9AGAM</name>
<sequence>MPGFRFPEFAVADYPVYVADAGISKSSLALNEGELVSAAELDRMQLANPKHADFAKLVTSLPPNTNFESDDATTPGDTIFVTSSPQGTDFDATPRCQVCLDASAHKILRCGNLECKAYICVRGGPNGWDSGCLEFEDVQELLTRSAERRAFRCLRCSAREGVPFPYIVTSEHVYANRVVIMNKPVLLTGLRYKDCAKSSIYEVTAQLMGGSSTAPRHSR</sequence>
<evidence type="ECO:0000313" key="1">
    <source>
        <dbReference type="EMBL" id="TDL13505.1"/>
    </source>
</evidence>
<gene>
    <name evidence="1" type="ORF">BD410DRAFT_846879</name>
</gene>
<proteinExistence type="predicted"/>
<protein>
    <submittedName>
        <fullName evidence="1">Uncharacterized protein</fullName>
    </submittedName>
</protein>